<dbReference type="AlphaFoldDB" id="A0A183DAU9"/>
<sequence length="54" mass="6118">LELRSAHFWQLDFTTMAGTVDVRVRRDADEQLVLALVTEKLSSVVSILTVQVIF</sequence>
<dbReference type="GO" id="GO:0006829">
    <property type="term" value="P:zinc ion transport"/>
    <property type="evidence" value="ECO:0007669"/>
    <property type="project" value="TreeGrafter"/>
</dbReference>
<proteinExistence type="predicted"/>
<keyword evidence="2" id="KW-0813">Transport</keyword>
<accession>A0A183DAU9</accession>
<protein>
    <submittedName>
        <fullName evidence="5">Transcriptional regulator</fullName>
    </submittedName>
</protein>
<evidence type="ECO:0000256" key="3">
    <source>
        <dbReference type="ARBA" id="ARBA00022833"/>
    </source>
</evidence>
<keyword evidence="4" id="KW-0406">Ion transport</keyword>
<reference evidence="5" key="1">
    <citation type="submission" date="2016-06" db="UniProtKB">
        <authorList>
            <consortium name="WormBaseParasite"/>
        </authorList>
    </citation>
    <scope>IDENTIFICATION</scope>
</reference>
<dbReference type="InterPro" id="IPR052005">
    <property type="entry name" value="CDF_SLC30A"/>
</dbReference>
<evidence type="ECO:0000256" key="2">
    <source>
        <dbReference type="ARBA" id="ARBA00022448"/>
    </source>
</evidence>
<organism evidence="5">
    <name type="scientific">Gongylonema pulchrum</name>
    <dbReference type="NCBI Taxonomy" id="637853"/>
    <lineage>
        <taxon>Eukaryota</taxon>
        <taxon>Metazoa</taxon>
        <taxon>Ecdysozoa</taxon>
        <taxon>Nematoda</taxon>
        <taxon>Chromadorea</taxon>
        <taxon>Rhabditida</taxon>
        <taxon>Spirurina</taxon>
        <taxon>Spiruromorpha</taxon>
        <taxon>Spiruroidea</taxon>
        <taxon>Gongylonematidae</taxon>
        <taxon>Gongylonema</taxon>
    </lineage>
</organism>
<name>A0A183DAU9_9BILA</name>
<dbReference type="PANTHER" id="PTHR46531:SF1">
    <property type="entry name" value="ZINC TRANSPORTER 6"/>
    <property type="match status" value="1"/>
</dbReference>
<dbReference type="PANTHER" id="PTHR46531">
    <property type="entry name" value="ZINC TRANSPORTER 6"/>
    <property type="match status" value="1"/>
</dbReference>
<dbReference type="WBParaSite" id="GPUH_0000584801-mRNA-1">
    <property type="protein sequence ID" value="GPUH_0000584801-mRNA-1"/>
    <property type="gene ID" value="GPUH_0000584801"/>
</dbReference>
<comment type="subcellular location">
    <subcellularLocation>
        <location evidence="1">Endomembrane system</location>
        <topology evidence="1">Multi-pass membrane protein</topology>
    </subcellularLocation>
</comment>
<evidence type="ECO:0000313" key="5">
    <source>
        <dbReference type="WBParaSite" id="GPUH_0000584801-mRNA-1"/>
    </source>
</evidence>
<evidence type="ECO:0000256" key="1">
    <source>
        <dbReference type="ARBA" id="ARBA00004127"/>
    </source>
</evidence>
<dbReference type="GO" id="GO:0005794">
    <property type="term" value="C:Golgi apparatus"/>
    <property type="evidence" value="ECO:0007669"/>
    <property type="project" value="TreeGrafter"/>
</dbReference>
<evidence type="ECO:0000256" key="4">
    <source>
        <dbReference type="ARBA" id="ARBA00023065"/>
    </source>
</evidence>
<keyword evidence="3" id="KW-0862">Zinc</keyword>